<dbReference type="Proteomes" id="UP000830116">
    <property type="component" value="Chromosome"/>
</dbReference>
<evidence type="ECO:0000256" key="1">
    <source>
        <dbReference type="SAM" id="SignalP"/>
    </source>
</evidence>
<proteinExistence type="predicted"/>
<reference evidence="2" key="1">
    <citation type="submission" date="2022-03" db="EMBL/GenBank/DDBJ databases">
        <title>Genome Identification and Characterization of new species Bdellovibrio reynosense LBG001 sp. nov. from a Mexico soil sample.</title>
        <authorList>
            <person name="Camilli A."/>
            <person name="Ajao Y."/>
            <person name="Guo X."/>
        </authorList>
    </citation>
    <scope>NUCLEOTIDE SEQUENCE</scope>
    <source>
        <strain evidence="2">LBG001</strain>
    </source>
</reference>
<feature type="chain" id="PRO_5047429329" description="Polymer-forming cytoskeletal protein" evidence="1">
    <location>
        <begin position="22"/>
        <end position="213"/>
    </location>
</feature>
<gene>
    <name evidence="2" type="ORF">MNR06_09830</name>
</gene>
<keyword evidence="1" id="KW-0732">Signal</keyword>
<organism evidence="2 3">
    <name type="scientific">Bdellovibrio reynosensis</name>
    <dbReference type="NCBI Taxonomy" id="2835041"/>
    <lineage>
        <taxon>Bacteria</taxon>
        <taxon>Pseudomonadati</taxon>
        <taxon>Bdellovibrionota</taxon>
        <taxon>Bdellovibrionia</taxon>
        <taxon>Bdellovibrionales</taxon>
        <taxon>Pseudobdellovibrionaceae</taxon>
        <taxon>Bdellovibrio</taxon>
    </lineage>
</organism>
<accession>A0ABY4C684</accession>
<dbReference type="EMBL" id="CP093442">
    <property type="protein sequence ID" value="UOE99998.1"/>
    <property type="molecule type" value="Genomic_DNA"/>
</dbReference>
<protein>
    <recommendedName>
        <fullName evidence="4">Polymer-forming cytoskeletal protein</fullName>
    </recommendedName>
</protein>
<name>A0ABY4C684_9BACT</name>
<dbReference type="RefSeq" id="WP_243535540.1">
    <property type="nucleotide sequence ID" value="NZ_CP093442.1"/>
</dbReference>
<dbReference type="PROSITE" id="PS51257">
    <property type="entry name" value="PROKAR_LIPOPROTEIN"/>
    <property type="match status" value="1"/>
</dbReference>
<evidence type="ECO:0008006" key="4">
    <source>
        <dbReference type="Google" id="ProtNLM"/>
    </source>
</evidence>
<sequence>MKPVIASTLLSLLVGVSTACAGTSGKLAKDVTNLNDLNHNGVAEIQNGSVKGSAKIRGRLIAKDVQFAKSLDVNGRVELDKSQVAESLNVDGRATLKDSSVRGESYFRGVAILEQSHLQGAVTIRGDQGSSLRNVTLDSSLNFLGNELEITGKSSVKKIAVDPSPEHPLGPIIRLGADVTVDGDIEFRSAPGRVYVSPTTVIRGKVIKGEVLR</sequence>
<evidence type="ECO:0000313" key="2">
    <source>
        <dbReference type="EMBL" id="UOE99998.1"/>
    </source>
</evidence>
<evidence type="ECO:0000313" key="3">
    <source>
        <dbReference type="Proteomes" id="UP000830116"/>
    </source>
</evidence>
<keyword evidence="3" id="KW-1185">Reference proteome</keyword>
<feature type="signal peptide" evidence="1">
    <location>
        <begin position="1"/>
        <end position="21"/>
    </location>
</feature>